<accession>A0AAV7R756</accession>
<sequence length="119" mass="13575">MWDKVAPGRPERTGLTVSCFKIPMPVGFLEDAGYCDKVVVAVKDYLDLNWSTTDSRGTEWEALKAVVRGVCIGTTCGVRKQMEQELTEQEDKLDDLQCQTPLTRETEREQLRLYKMVNN</sequence>
<evidence type="ECO:0000313" key="2">
    <source>
        <dbReference type="Proteomes" id="UP001066276"/>
    </source>
</evidence>
<dbReference type="Proteomes" id="UP001066276">
    <property type="component" value="Chromosome 5"/>
</dbReference>
<gene>
    <name evidence="1" type="ORF">NDU88_001203</name>
</gene>
<protein>
    <submittedName>
        <fullName evidence="1">Uncharacterized protein</fullName>
    </submittedName>
</protein>
<dbReference type="AlphaFoldDB" id="A0AAV7R756"/>
<keyword evidence="2" id="KW-1185">Reference proteome</keyword>
<proteinExistence type="predicted"/>
<name>A0AAV7R756_PLEWA</name>
<evidence type="ECO:0000313" key="1">
    <source>
        <dbReference type="EMBL" id="KAJ1148366.1"/>
    </source>
</evidence>
<reference evidence="1" key="1">
    <citation type="journal article" date="2022" name="bioRxiv">
        <title>Sequencing and chromosome-scale assembly of the giantPleurodeles waltlgenome.</title>
        <authorList>
            <person name="Brown T."/>
            <person name="Elewa A."/>
            <person name="Iarovenko S."/>
            <person name="Subramanian E."/>
            <person name="Araus A.J."/>
            <person name="Petzold A."/>
            <person name="Susuki M."/>
            <person name="Suzuki K.-i.T."/>
            <person name="Hayashi T."/>
            <person name="Toyoda A."/>
            <person name="Oliveira C."/>
            <person name="Osipova E."/>
            <person name="Leigh N.D."/>
            <person name="Simon A."/>
            <person name="Yun M.H."/>
        </authorList>
    </citation>
    <scope>NUCLEOTIDE SEQUENCE</scope>
    <source>
        <strain evidence="1">20211129_DDA</strain>
        <tissue evidence="1">Liver</tissue>
    </source>
</reference>
<organism evidence="1 2">
    <name type="scientific">Pleurodeles waltl</name>
    <name type="common">Iberian ribbed newt</name>
    <dbReference type="NCBI Taxonomy" id="8319"/>
    <lineage>
        <taxon>Eukaryota</taxon>
        <taxon>Metazoa</taxon>
        <taxon>Chordata</taxon>
        <taxon>Craniata</taxon>
        <taxon>Vertebrata</taxon>
        <taxon>Euteleostomi</taxon>
        <taxon>Amphibia</taxon>
        <taxon>Batrachia</taxon>
        <taxon>Caudata</taxon>
        <taxon>Salamandroidea</taxon>
        <taxon>Salamandridae</taxon>
        <taxon>Pleurodelinae</taxon>
        <taxon>Pleurodeles</taxon>
    </lineage>
</organism>
<comment type="caution">
    <text evidence="1">The sequence shown here is derived from an EMBL/GenBank/DDBJ whole genome shotgun (WGS) entry which is preliminary data.</text>
</comment>
<dbReference type="EMBL" id="JANPWB010000009">
    <property type="protein sequence ID" value="KAJ1148366.1"/>
    <property type="molecule type" value="Genomic_DNA"/>
</dbReference>
<feature type="non-terminal residue" evidence="1">
    <location>
        <position position="119"/>
    </location>
</feature>